<dbReference type="AlphaFoldDB" id="A0A7M1AVC8"/>
<dbReference type="EMBL" id="CP041165">
    <property type="protein sequence ID" value="QOP41397.1"/>
    <property type="molecule type" value="Genomic_DNA"/>
</dbReference>
<dbReference type="Proteomes" id="UP000593910">
    <property type="component" value="Chromosome"/>
</dbReference>
<gene>
    <name evidence="1" type="ORF">FJR03_06420</name>
</gene>
<evidence type="ECO:0000313" key="2">
    <source>
        <dbReference type="Proteomes" id="UP000593910"/>
    </source>
</evidence>
<dbReference type="Pfam" id="PF14106">
    <property type="entry name" value="DUF4279"/>
    <property type="match status" value="1"/>
</dbReference>
<keyword evidence="2" id="KW-1185">Reference proteome</keyword>
<dbReference type="RefSeq" id="WP_193112712.1">
    <property type="nucleotide sequence ID" value="NZ_CP041165.1"/>
</dbReference>
<reference evidence="1 2" key="1">
    <citation type="submission" date="2019-06" db="EMBL/GenBank/DDBJ databases">
        <title>Sulfurimonas gotlandica sp. nov., a chemoautotrophic and psychrotolerant epsilonproteobacterium isolated from a pelagic redoxcline, and an emended description of the genus Sulfurimonas.</title>
        <authorList>
            <person name="Wang S."/>
            <person name="Jiang L."/>
            <person name="Shao Z."/>
        </authorList>
    </citation>
    <scope>NUCLEOTIDE SEQUENCE [LARGE SCALE GENOMIC DNA]</scope>
    <source>
        <strain evidence="1 2">B2</strain>
    </source>
</reference>
<accession>A0A7M1AVC8</accession>
<proteinExistence type="predicted"/>
<organism evidence="1 2">
    <name type="scientific">Sulfurimonas marina</name>
    <dbReference type="NCBI Taxonomy" id="2590551"/>
    <lineage>
        <taxon>Bacteria</taxon>
        <taxon>Pseudomonadati</taxon>
        <taxon>Campylobacterota</taxon>
        <taxon>Epsilonproteobacteria</taxon>
        <taxon>Campylobacterales</taxon>
        <taxon>Sulfurimonadaceae</taxon>
        <taxon>Sulfurimonas</taxon>
    </lineage>
</organism>
<name>A0A7M1AVC8_9BACT</name>
<sequence>MKNEIYISLSIYDANNEEITNLLKITPTKSANKGELITQKGTIFYKRNIWKYESVFENIIHLESVCENILEFFEPRKKELIMIGEKYDIELSIAAYLKEGIPSIHLTKELISFIYTINAEIDIDIYNL</sequence>
<dbReference type="InterPro" id="IPR025459">
    <property type="entry name" value="DUF4279"/>
</dbReference>
<dbReference type="KEGG" id="smax:FJR03_06420"/>
<protein>
    <submittedName>
        <fullName evidence="1">DUF4279 domain-containing protein</fullName>
    </submittedName>
</protein>
<evidence type="ECO:0000313" key="1">
    <source>
        <dbReference type="EMBL" id="QOP41397.1"/>
    </source>
</evidence>